<dbReference type="PANTHER" id="PTHR46187">
    <property type="entry name" value="ALKALINE CERAMIDASE 3"/>
    <property type="match status" value="1"/>
</dbReference>
<evidence type="ECO:0000256" key="9">
    <source>
        <dbReference type="SAM" id="Phobius"/>
    </source>
</evidence>
<accession>A0A6A6GW94</accession>
<evidence type="ECO:0000256" key="3">
    <source>
        <dbReference type="ARBA" id="ARBA00022692"/>
    </source>
</evidence>
<evidence type="ECO:0000256" key="4">
    <source>
        <dbReference type="ARBA" id="ARBA00022801"/>
    </source>
</evidence>
<feature type="binding site" evidence="8">
    <location>
        <position position="227"/>
    </location>
    <ligand>
        <name>Zn(2+)</name>
        <dbReference type="ChEBI" id="CHEBI:29105"/>
        <note>catalytic</note>
    </ligand>
</feature>
<evidence type="ECO:0000256" key="2">
    <source>
        <dbReference type="ARBA" id="ARBA00009780"/>
    </source>
</evidence>
<dbReference type="GO" id="GO:0046513">
    <property type="term" value="P:ceramide biosynthetic process"/>
    <property type="evidence" value="ECO:0007669"/>
    <property type="project" value="TreeGrafter"/>
</dbReference>
<evidence type="ECO:0000313" key="10">
    <source>
        <dbReference type="EMBL" id="KAF2229593.1"/>
    </source>
</evidence>
<protein>
    <submittedName>
        <fullName evidence="10">Alkaline phytoceramidase</fullName>
    </submittedName>
</protein>
<keyword evidence="8" id="KW-0862">Zinc</keyword>
<dbReference type="GO" id="GO:0016811">
    <property type="term" value="F:hydrolase activity, acting on carbon-nitrogen (but not peptide) bonds, in linear amides"/>
    <property type="evidence" value="ECO:0007669"/>
    <property type="project" value="InterPro"/>
</dbReference>
<dbReference type="Pfam" id="PF05875">
    <property type="entry name" value="Ceramidase"/>
    <property type="match status" value="1"/>
</dbReference>
<evidence type="ECO:0000256" key="8">
    <source>
        <dbReference type="PIRSR" id="PIRSR608901-2"/>
    </source>
</evidence>
<dbReference type="GO" id="GO:0046514">
    <property type="term" value="P:ceramide catabolic process"/>
    <property type="evidence" value="ECO:0007669"/>
    <property type="project" value="TreeGrafter"/>
</dbReference>
<keyword evidence="5 9" id="KW-1133">Transmembrane helix</keyword>
<keyword evidence="3 9" id="KW-0812">Transmembrane</keyword>
<evidence type="ECO:0000256" key="6">
    <source>
        <dbReference type="ARBA" id="ARBA00023136"/>
    </source>
</evidence>
<name>A0A6A6GW94_VIRVR</name>
<feature type="transmembrane region" description="Helical" evidence="9">
    <location>
        <begin position="65"/>
        <end position="85"/>
    </location>
</feature>
<evidence type="ECO:0000256" key="5">
    <source>
        <dbReference type="ARBA" id="ARBA00022989"/>
    </source>
</evidence>
<sequence length="300" mass="33939">MRINFEYPSVAKNPAWGSPSSKANFCEEDYLISGYFAEFVNTITNTTYILYAIYGIRSHYRKNGAFMACLPYVGLAGVGVCSWYFHMVLNYYAQMSDDLSMFFCTGIVLYRITTSSLNPSQRLVMGVALSLSLGAISWYHVISNESLVHPVTFGLMINIVGLKTRAIIRERISDRQIRRAVHRLELSGAVSFISGFILWVIDRLFCERLKHLRSTVGVPWGFLLELHGWWHILTGIGAYIFIVLIEYLTSETVGKDPRGLYAWPVDLCLRSTGSPDQYSAIANRTTKLEMNGPAIERKNV</sequence>
<dbReference type="PANTHER" id="PTHR46187:SF1">
    <property type="entry name" value="ALKALINE PHYTOCERAMIDASE"/>
    <property type="match status" value="1"/>
</dbReference>
<feature type="transmembrane region" description="Helical" evidence="9">
    <location>
        <begin position="180"/>
        <end position="201"/>
    </location>
</feature>
<dbReference type="AlphaFoldDB" id="A0A6A6GW94"/>
<comment type="subcellular location">
    <subcellularLocation>
        <location evidence="1">Membrane</location>
        <topology evidence="1">Multi-pass membrane protein</topology>
    </subcellularLocation>
</comment>
<keyword evidence="6 9" id="KW-0472">Membrane</keyword>
<keyword evidence="7" id="KW-0106">Calcium</keyword>
<feature type="binding site" evidence="7">
    <location>
        <position position="27"/>
    </location>
    <ligand>
        <name>Ca(2+)</name>
        <dbReference type="ChEBI" id="CHEBI:29108"/>
    </ligand>
</feature>
<organism evidence="10 11">
    <name type="scientific">Viridothelium virens</name>
    <name type="common">Speckled blister lichen</name>
    <name type="synonym">Trypethelium virens</name>
    <dbReference type="NCBI Taxonomy" id="1048519"/>
    <lineage>
        <taxon>Eukaryota</taxon>
        <taxon>Fungi</taxon>
        <taxon>Dikarya</taxon>
        <taxon>Ascomycota</taxon>
        <taxon>Pezizomycotina</taxon>
        <taxon>Dothideomycetes</taxon>
        <taxon>Dothideomycetes incertae sedis</taxon>
        <taxon>Trypetheliales</taxon>
        <taxon>Trypetheliaceae</taxon>
        <taxon>Viridothelium</taxon>
    </lineage>
</organism>
<keyword evidence="11" id="KW-1185">Reference proteome</keyword>
<dbReference type="GO" id="GO:0005789">
    <property type="term" value="C:endoplasmic reticulum membrane"/>
    <property type="evidence" value="ECO:0007669"/>
    <property type="project" value="TreeGrafter"/>
</dbReference>
<comment type="cofactor">
    <cofactor evidence="8">
        <name>Zn(2+)</name>
        <dbReference type="ChEBI" id="CHEBI:29105"/>
    </cofactor>
</comment>
<keyword evidence="7" id="KW-0479">Metal-binding</keyword>
<comment type="similarity">
    <text evidence="2">Belongs to the alkaline ceramidase family.</text>
</comment>
<evidence type="ECO:0000256" key="7">
    <source>
        <dbReference type="PIRSR" id="PIRSR608901-1"/>
    </source>
</evidence>
<proteinExistence type="inferred from homology"/>
<keyword evidence="4" id="KW-0378">Hydrolase</keyword>
<evidence type="ECO:0000256" key="1">
    <source>
        <dbReference type="ARBA" id="ARBA00004141"/>
    </source>
</evidence>
<dbReference type="GO" id="GO:0046872">
    <property type="term" value="F:metal ion binding"/>
    <property type="evidence" value="ECO:0007669"/>
    <property type="project" value="UniProtKB-KW"/>
</dbReference>
<evidence type="ECO:0000313" key="11">
    <source>
        <dbReference type="Proteomes" id="UP000800092"/>
    </source>
</evidence>
<reference evidence="10" key="1">
    <citation type="journal article" date="2020" name="Stud. Mycol.">
        <title>101 Dothideomycetes genomes: a test case for predicting lifestyles and emergence of pathogens.</title>
        <authorList>
            <person name="Haridas S."/>
            <person name="Albert R."/>
            <person name="Binder M."/>
            <person name="Bloem J."/>
            <person name="Labutti K."/>
            <person name="Salamov A."/>
            <person name="Andreopoulos B."/>
            <person name="Baker S."/>
            <person name="Barry K."/>
            <person name="Bills G."/>
            <person name="Bluhm B."/>
            <person name="Cannon C."/>
            <person name="Castanera R."/>
            <person name="Culley D."/>
            <person name="Daum C."/>
            <person name="Ezra D."/>
            <person name="Gonzalez J."/>
            <person name="Henrissat B."/>
            <person name="Kuo A."/>
            <person name="Liang C."/>
            <person name="Lipzen A."/>
            <person name="Lutzoni F."/>
            <person name="Magnuson J."/>
            <person name="Mondo S."/>
            <person name="Nolan M."/>
            <person name="Ohm R."/>
            <person name="Pangilinan J."/>
            <person name="Park H.-J."/>
            <person name="Ramirez L."/>
            <person name="Alfaro M."/>
            <person name="Sun H."/>
            <person name="Tritt A."/>
            <person name="Yoshinaga Y."/>
            <person name="Zwiers L.-H."/>
            <person name="Turgeon B."/>
            <person name="Goodwin S."/>
            <person name="Spatafora J."/>
            <person name="Crous P."/>
            <person name="Grigoriev I."/>
        </authorList>
    </citation>
    <scope>NUCLEOTIDE SEQUENCE</scope>
    <source>
        <strain evidence="10">Tuck. ex Michener</strain>
    </source>
</reference>
<feature type="transmembrane region" description="Helical" evidence="9">
    <location>
        <begin position="30"/>
        <end position="53"/>
    </location>
</feature>
<dbReference type="EMBL" id="ML991859">
    <property type="protein sequence ID" value="KAF2229593.1"/>
    <property type="molecule type" value="Genomic_DNA"/>
</dbReference>
<dbReference type="Proteomes" id="UP000800092">
    <property type="component" value="Unassembled WGS sequence"/>
</dbReference>
<feature type="binding site" evidence="8">
    <location>
        <position position="86"/>
    </location>
    <ligand>
        <name>Zn(2+)</name>
        <dbReference type="ChEBI" id="CHEBI:29105"/>
        <note>catalytic</note>
    </ligand>
</feature>
<feature type="binding site" evidence="7">
    <location>
        <position position="38"/>
    </location>
    <ligand>
        <name>Ca(2+)</name>
        <dbReference type="ChEBI" id="CHEBI:29108"/>
    </ligand>
</feature>
<dbReference type="InterPro" id="IPR008901">
    <property type="entry name" value="ACER"/>
</dbReference>
<dbReference type="OrthoDB" id="187171at2759"/>
<gene>
    <name evidence="10" type="ORF">EV356DRAFT_377127</name>
</gene>
<feature type="transmembrane region" description="Helical" evidence="9">
    <location>
        <begin position="147"/>
        <end position="168"/>
    </location>
</feature>
<feature type="transmembrane region" description="Helical" evidence="9">
    <location>
        <begin position="122"/>
        <end position="141"/>
    </location>
</feature>
<feature type="binding site" evidence="8">
    <location>
        <position position="231"/>
    </location>
    <ligand>
        <name>Zn(2+)</name>
        <dbReference type="ChEBI" id="CHEBI:29105"/>
        <note>catalytic</note>
    </ligand>
</feature>
<feature type="transmembrane region" description="Helical" evidence="9">
    <location>
        <begin position="228"/>
        <end position="248"/>
    </location>
</feature>